<feature type="transmembrane region" description="Helical" evidence="2">
    <location>
        <begin position="116"/>
        <end position="137"/>
    </location>
</feature>
<dbReference type="AlphaFoldDB" id="A0A934QC68"/>
<feature type="transmembrane region" description="Helical" evidence="2">
    <location>
        <begin position="68"/>
        <end position="86"/>
    </location>
</feature>
<accession>A0A934QC68</accession>
<evidence type="ECO:0000256" key="2">
    <source>
        <dbReference type="SAM" id="Phobius"/>
    </source>
</evidence>
<dbReference type="EMBL" id="JAEHOI010000002">
    <property type="protein sequence ID" value="MBK0421066.1"/>
    <property type="molecule type" value="Genomic_DNA"/>
</dbReference>
<organism evidence="3 4">
    <name type="scientific">Leucobacter edaphi</name>
    <dbReference type="NCBI Taxonomy" id="2796472"/>
    <lineage>
        <taxon>Bacteria</taxon>
        <taxon>Bacillati</taxon>
        <taxon>Actinomycetota</taxon>
        <taxon>Actinomycetes</taxon>
        <taxon>Micrococcales</taxon>
        <taxon>Microbacteriaceae</taxon>
        <taxon>Leucobacter</taxon>
    </lineage>
</organism>
<gene>
    <name evidence="3" type="ORF">JD292_03090</name>
</gene>
<keyword evidence="2" id="KW-0812">Transmembrane</keyword>
<dbReference type="RefSeq" id="WP_200131259.1">
    <property type="nucleotide sequence ID" value="NZ_JAEHOI010000002.1"/>
</dbReference>
<name>A0A934QC68_9MICO</name>
<keyword evidence="2" id="KW-1133">Transmembrane helix</keyword>
<keyword evidence="2" id="KW-0472">Membrane</keyword>
<evidence type="ECO:0000313" key="4">
    <source>
        <dbReference type="Proteomes" id="UP000618733"/>
    </source>
</evidence>
<feature type="transmembrane region" description="Helical" evidence="2">
    <location>
        <begin position="149"/>
        <end position="170"/>
    </location>
</feature>
<evidence type="ECO:0000256" key="1">
    <source>
        <dbReference type="SAM" id="MobiDB-lite"/>
    </source>
</evidence>
<feature type="transmembrane region" description="Helical" evidence="2">
    <location>
        <begin position="33"/>
        <end position="56"/>
    </location>
</feature>
<protein>
    <submittedName>
        <fullName evidence="3">Uncharacterized protein</fullName>
    </submittedName>
</protein>
<evidence type="ECO:0000313" key="3">
    <source>
        <dbReference type="EMBL" id="MBK0421066.1"/>
    </source>
</evidence>
<proteinExistence type="predicted"/>
<keyword evidence="4" id="KW-1185">Reference proteome</keyword>
<comment type="caution">
    <text evidence="3">The sequence shown here is derived from an EMBL/GenBank/DDBJ whole genome shotgun (WGS) entry which is preliminary data.</text>
</comment>
<feature type="region of interest" description="Disordered" evidence="1">
    <location>
        <begin position="176"/>
        <end position="203"/>
    </location>
</feature>
<dbReference type="Proteomes" id="UP000618733">
    <property type="component" value="Unassembled WGS sequence"/>
</dbReference>
<sequence length="203" mass="21490">MILAAIVACEVAFWIVLVGGLSARYLARKPRLGAALLLLVPVIDVALLSLVAIDLLRGATASWEHGLAAIYLGLSVAYGRRMVAWADVRFAHRFSGGPAPEQLTGRRYTVACWQNVGRTVIMVVIAAAVLGGLILLVSDPTRTAALSDFFRVLGIIFAIDFLWAVGYTIWPKPDAPATHGESSDREVSVHAASAGERGPGAGS</sequence>
<reference evidence="3" key="1">
    <citation type="submission" date="2020-12" db="EMBL/GenBank/DDBJ databases">
        <title>Leucobacter sp. CAS2, isolated from Chromium sludge.</title>
        <authorList>
            <person name="Xu Z."/>
        </authorList>
    </citation>
    <scope>NUCLEOTIDE SEQUENCE</scope>
    <source>
        <strain evidence="3">CSA2</strain>
    </source>
</reference>